<organism evidence="6 7">
    <name type="scientific">Hyphobacterium vulgare</name>
    <dbReference type="NCBI Taxonomy" id="1736751"/>
    <lineage>
        <taxon>Bacteria</taxon>
        <taxon>Pseudomonadati</taxon>
        <taxon>Pseudomonadota</taxon>
        <taxon>Alphaproteobacteria</taxon>
        <taxon>Maricaulales</taxon>
        <taxon>Maricaulaceae</taxon>
        <taxon>Hyphobacterium</taxon>
    </lineage>
</organism>
<name>A0ABV6ZXP9_9PROT</name>
<dbReference type="Pfam" id="PF00126">
    <property type="entry name" value="HTH_1"/>
    <property type="match status" value="1"/>
</dbReference>
<reference evidence="7" key="1">
    <citation type="journal article" date="2019" name="Int. J. Syst. Evol. Microbiol.">
        <title>The Global Catalogue of Microorganisms (GCM) 10K type strain sequencing project: providing services to taxonomists for standard genome sequencing and annotation.</title>
        <authorList>
            <consortium name="The Broad Institute Genomics Platform"/>
            <consortium name="The Broad Institute Genome Sequencing Center for Infectious Disease"/>
            <person name="Wu L."/>
            <person name="Ma J."/>
        </authorList>
    </citation>
    <scope>NUCLEOTIDE SEQUENCE [LARGE SCALE GENOMIC DNA]</scope>
    <source>
        <strain evidence="7">KCTC 52487</strain>
    </source>
</reference>
<keyword evidence="3" id="KW-0238">DNA-binding</keyword>
<dbReference type="PANTHER" id="PTHR30126:SF98">
    <property type="entry name" value="HTH-TYPE TRANSCRIPTIONAL ACTIVATOR BAUR"/>
    <property type="match status" value="1"/>
</dbReference>
<dbReference type="InterPro" id="IPR005119">
    <property type="entry name" value="LysR_subst-bd"/>
</dbReference>
<sequence length="309" mass="32322">MLNLRTARLFAACADHGTLTAAATALNVSQPAASKTLGQIEAALGGALFERAGRKLVLTRLGEAMLPRARSLLQQAADLEAEARRWRRGEAGALTLGTGPAIAYQLLPETVGRFLQSHSGVRLTVRAGAAAELIELVARGQIDLAAAHVGNVAPDPGLVVRRLPAQRMAAAVRSGHPVLSGGALTDYPVAGATLPEALRREPLAWGAVPAGVVCDDYTLLARAALVTDHILIGPEPVVRHASVVHGLIVLDVPVSDRPVEPALIYRKSAPRSAARDALCACFEAVAREGDQHNSPTRFSAAVMPDSENS</sequence>
<dbReference type="SUPFAM" id="SSF46785">
    <property type="entry name" value="Winged helix' DNA-binding domain"/>
    <property type="match status" value="1"/>
</dbReference>
<dbReference type="InterPro" id="IPR036390">
    <property type="entry name" value="WH_DNA-bd_sf"/>
</dbReference>
<dbReference type="Pfam" id="PF03466">
    <property type="entry name" value="LysR_substrate"/>
    <property type="match status" value="1"/>
</dbReference>
<feature type="domain" description="HTH lysR-type" evidence="5">
    <location>
        <begin position="2"/>
        <end position="59"/>
    </location>
</feature>
<dbReference type="SUPFAM" id="SSF53850">
    <property type="entry name" value="Periplasmic binding protein-like II"/>
    <property type="match status" value="1"/>
</dbReference>
<dbReference type="EMBL" id="JBHRSV010000016">
    <property type="protein sequence ID" value="MFC2926167.1"/>
    <property type="molecule type" value="Genomic_DNA"/>
</dbReference>
<evidence type="ECO:0000259" key="5">
    <source>
        <dbReference type="PROSITE" id="PS50931"/>
    </source>
</evidence>
<dbReference type="PROSITE" id="PS50931">
    <property type="entry name" value="HTH_LYSR"/>
    <property type="match status" value="1"/>
</dbReference>
<evidence type="ECO:0000256" key="1">
    <source>
        <dbReference type="ARBA" id="ARBA00009437"/>
    </source>
</evidence>
<dbReference type="RefSeq" id="WP_343164483.1">
    <property type="nucleotide sequence ID" value="NZ_JBHRSV010000016.1"/>
</dbReference>
<dbReference type="InterPro" id="IPR000847">
    <property type="entry name" value="LysR_HTH_N"/>
</dbReference>
<evidence type="ECO:0000313" key="7">
    <source>
        <dbReference type="Proteomes" id="UP001595379"/>
    </source>
</evidence>
<dbReference type="InterPro" id="IPR036388">
    <property type="entry name" value="WH-like_DNA-bd_sf"/>
</dbReference>
<dbReference type="CDD" id="cd05466">
    <property type="entry name" value="PBP2_LTTR_substrate"/>
    <property type="match status" value="1"/>
</dbReference>
<dbReference type="Proteomes" id="UP001595379">
    <property type="component" value="Unassembled WGS sequence"/>
</dbReference>
<keyword evidence="4" id="KW-0804">Transcription</keyword>
<evidence type="ECO:0000256" key="3">
    <source>
        <dbReference type="ARBA" id="ARBA00023125"/>
    </source>
</evidence>
<dbReference type="Gene3D" id="1.10.10.10">
    <property type="entry name" value="Winged helix-like DNA-binding domain superfamily/Winged helix DNA-binding domain"/>
    <property type="match status" value="1"/>
</dbReference>
<evidence type="ECO:0000313" key="6">
    <source>
        <dbReference type="EMBL" id="MFC2926167.1"/>
    </source>
</evidence>
<comment type="caution">
    <text evidence="6">The sequence shown here is derived from an EMBL/GenBank/DDBJ whole genome shotgun (WGS) entry which is preliminary data.</text>
</comment>
<dbReference type="Gene3D" id="3.40.190.10">
    <property type="entry name" value="Periplasmic binding protein-like II"/>
    <property type="match status" value="1"/>
</dbReference>
<dbReference type="PANTHER" id="PTHR30126">
    <property type="entry name" value="HTH-TYPE TRANSCRIPTIONAL REGULATOR"/>
    <property type="match status" value="1"/>
</dbReference>
<protein>
    <submittedName>
        <fullName evidence="6">LysR family transcriptional regulator</fullName>
    </submittedName>
</protein>
<keyword evidence="2" id="KW-0805">Transcription regulation</keyword>
<accession>A0ABV6ZXP9</accession>
<proteinExistence type="inferred from homology"/>
<evidence type="ECO:0000256" key="2">
    <source>
        <dbReference type="ARBA" id="ARBA00023015"/>
    </source>
</evidence>
<gene>
    <name evidence="6" type="ORF">ACFOOR_08615</name>
</gene>
<comment type="similarity">
    <text evidence="1">Belongs to the LysR transcriptional regulatory family.</text>
</comment>
<dbReference type="PRINTS" id="PR00039">
    <property type="entry name" value="HTHLYSR"/>
</dbReference>
<keyword evidence="7" id="KW-1185">Reference proteome</keyword>
<evidence type="ECO:0000256" key="4">
    <source>
        <dbReference type="ARBA" id="ARBA00023163"/>
    </source>
</evidence>